<dbReference type="InterPro" id="IPR003615">
    <property type="entry name" value="HNH_nuc"/>
</dbReference>
<feature type="domain" description="EVE" evidence="2">
    <location>
        <begin position="2"/>
        <end position="100"/>
    </location>
</feature>
<gene>
    <name evidence="3" type="ORF">PVE99_26305</name>
</gene>
<proteinExistence type="predicted"/>
<dbReference type="Pfam" id="PF01878">
    <property type="entry name" value="EVE"/>
    <property type="match status" value="1"/>
</dbReference>
<evidence type="ECO:0000259" key="1">
    <source>
        <dbReference type="Pfam" id="PF01844"/>
    </source>
</evidence>
<dbReference type="InterPro" id="IPR002711">
    <property type="entry name" value="HNH"/>
</dbReference>
<dbReference type="SUPFAM" id="SSF88697">
    <property type="entry name" value="PUA domain-like"/>
    <property type="match status" value="1"/>
</dbReference>
<reference evidence="3 4" key="1">
    <citation type="submission" date="2023-02" db="EMBL/GenBank/DDBJ databases">
        <authorList>
            <person name="Olszewska D."/>
        </authorList>
    </citation>
    <scope>NUCLEOTIDE SEQUENCE [LARGE SCALE GENOMIC DNA]</scope>
    <source>
        <strain evidence="3 4">FDU301</strain>
    </source>
</reference>
<dbReference type="RefSeq" id="WP_274589351.1">
    <property type="nucleotide sequence ID" value="NZ_CP187666.1"/>
</dbReference>
<dbReference type="Pfam" id="PF01844">
    <property type="entry name" value="HNH"/>
    <property type="match status" value="1"/>
</dbReference>
<dbReference type="CDD" id="cd00085">
    <property type="entry name" value="HNHc"/>
    <property type="match status" value="1"/>
</dbReference>
<feature type="domain" description="HNH" evidence="1">
    <location>
        <begin position="337"/>
        <end position="392"/>
    </location>
</feature>
<comment type="caution">
    <text evidence="3">The sequence shown here is derived from an EMBL/GenBank/DDBJ whole genome shotgun (WGS) entry which is preliminary data.</text>
</comment>
<dbReference type="EMBL" id="JARAOX010000219">
    <property type="protein sequence ID" value="MDD9785883.1"/>
    <property type="molecule type" value="Genomic_DNA"/>
</dbReference>
<dbReference type="AlphaFoldDB" id="A0ABD4X098"/>
<dbReference type="InterPro" id="IPR002740">
    <property type="entry name" value="EVE_domain"/>
</dbReference>
<sequence length="412" mass="48868">MNTWIFQGNPKVFDIDTYIKNHKYIWWSLRQEHFLDKIELDDEVFLWRSDGNNRGTGGILAKARVISLPEERTNDETAQNYWYTDEWENPYLAVKLEVLQVRLEDGFISRLSLLEHPVLKELLILRLRQQTNYLLSKEHAIELQDLWSANNHSTLLRSHSWEVIGEEIAIKELDKSTFLHHGTGIPKEVRRFFSAMDMKRGERREIVLEYKQRVYHARLEMDKHSSPRSRLLWKADFSDTIRNLFPHSYSHFLNKNDELLSEVTKLRFEKVSSSSSTYLVEFLSSIDSEVLIEDLESEEIELYEPRAEGTLVTYYGRRYERDPINRKRAIEFHGLSCKVCGFNFEEVYGERGKDFIEVHHIKPLSTLEKERVIHPERDLVPVCANCHRMIHRKKDDVLTVKELRSLIKKCNM</sequence>
<dbReference type="InterPro" id="IPR015947">
    <property type="entry name" value="PUA-like_sf"/>
</dbReference>
<protein>
    <submittedName>
        <fullName evidence="3">EVE domain-containing protein</fullName>
    </submittedName>
</protein>
<evidence type="ECO:0000313" key="4">
    <source>
        <dbReference type="Proteomes" id="UP001213771"/>
    </source>
</evidence>
<accession>A0ABD4X098</accession>
<name>A0ABD4X098_PRIMG</name>
<organism evidence="3 4">
    <name type="scientific">Priestia megaterium</name>
    <name type="common">Bacillus megaterium</name>
    <dbReference type="NCBI Taxonomy" id="1404"/>
    <lineage>
        <taxon>Bacteria</taxon>
        <taxon>Bacillati</taxon>
        <taxon>Bacillota</taxon>
        <taxon>Bacilli</taxon>
        <taxon>Bacillales</taxon>
        <taxon>Bacillaceae</taxon>
        <taxon>Priestia</taxon>
    </lineage>
</organism>
<evidence type="ECO:0000313" key="3">
    <source>
        <dbReference type="EMBL" id="MDD9785883.1"/>
    </source>
</evidence>
<evidence type="ECO:0000259" key="2">
    <source>
        <dbReference type="Pfam" id="PF01878"/>
    </source>
</evidence>
<dbReference type="Proteomes" id="UP001213771">
    <property type="component" value="Unassembled WGS sequence"/>
</dbReference>